<dbReference type="GO" id="GO:0009897">
    <property type="term" value="C:external side of plasma membrane"/>
    <property type="evidence" value="ECO:0007669"/>
    <property type="project" value="TreeGrafter"/>
</dbReference>
<dbReference type="PRINTS" id="PR00237">
    <property type="entry name" value="GPCRRHODOPSN"/>
</dbReference>
<dbReference type="Gene3D" id="1.20.1070.10">
    <property type="entry name" value="Rhodopsin 7-helix transmembrane proteins"/>
    <property type="match status" value="1"/>
</dbReference>
<keyword evidence="11 13" id="KW-0807">Transducer</keyword>
<dbReference type="PANTHER" id="PTHR10489:SF930">
    <property type="entry name" value="C-X-C CHEMOKINE RECEPTOR TYPE 1-LIKE"/>
    <property type="match status" value="1"/>
</dbReference>
<dbReference type="PANTHER" id="PTHR10489">
    <property type="entry name" value="CELL ADHESION MOLECULE"/>
    <property type="match status" value="1"/>
</dbReference>
<keyword evidence="4 13" id="KW-0812">Transmembrane</keyword>
<evidence type="ECO:0000256" key="9">
    <source>
        <dbReference type="ARBA" id="ARBA00023170"/>
    </source>
</evidence>
<feature type="transmembrane region" description="Helical" evidence="15">
    <location>
        <begin position="51"/>
        <end position="79"/>
    </location>
</feature>
<dbReference type="InterPro" id="IPR017452">
    <property type="entry name" value="GPCR_Rhodpsn_7TM"/>
</dbReference>
<keyword evidence="7 15" id="KW-0472">Membrane</keyword>
<comment type="caution">
    <text evidence="17">The sequence shown here is derived from an EMBL/GenBank/DDBJ whole genome shotgun (WGS) entry which is preliminary data.</text>
</comment>
<keyword evidence="5 15" id="KW-1133">Transmembrane helix</keyword>
<evidence type="ECO:0000256" key="13">
    <source>
        <dbReference type="RuleBase" id="RU000688"/>
    </source>
</evidence>
<dbReference type="InterPro" id="IPR000276">
    <property type="entry name" value="GPCR_Rhodpsn"/>
</dbReference>
<dbReference type="SUPFAM" id="SSF81321">
    <property type="entry name" value="Family A G protein-coupled receptor-like"/>
    <property type="match status" value="1"/>
</dbReference>
<evidence type="ECO:0000256" key="2">
    <source>
        <dbReference type="ARBA" id="ARBA00022475"/>
    </source>
</evidence>
<evidence type="ECO:0000313" key="17">
    <source>
        <dbReference type="EMBL" id="KAJ8416705.1"/>
    </source>
</evidence>
<evidence type="ECO:0000256" key="14">
    <source>
        <dbReference type="SAM" id="MobiDB-lite"/>
    </source>
</evidence>
<keyword evidence="3" id="KW-0145">Chemotaxis</keyword>
<feature type="compositionally biased region" description="Polar residues" evidence="14">
    <location>
        <begin position="351"/>
        <end position="365"/>
    </location>
</feature>
<dbReference type="Proteomes" id="UP001221898">
    <property type="component" value="Unassembled WGS sequence"/>
</dbReference>
<feature type="transmembrane region" description="Helical" evidence="15">
    <location>
        <begin position="224"/>
        <end position="246"/>
    </location>
</feature>
<dbReference type="GO" id="GO:0016493">
    <property type="term" value="F:C-C chemokine receptor activity"/>
    <property type="evidence" value="ECO:0007669"/>
    <property type="project" value="TreeGrafter"/>
</dbReference>
<organism evidence="17 18">
    <name type="scientific">Aldrovandia affinis</name>
    <dbReference type="NCBI Taxonomy" id="143900"/>
    <lineage>
        <taxon>Eukaryota</taxon>
        <taxon>Metazoa</taxon>
        <taxon>Chordata</taxon>
        <taxon>Craniata</taxon>
        <taxon>Vertebrata</taxon>
        <taxon>Euteleostomi</taxon>
        <taxon>Actinopterygii</taxon>
        <taxon>Neopterygii</taxon>
        <taxon>Teleostei</taxon>
        <taxon>Notacanthiformes</taxon>
        <taxon>Halosauridae</taxon>
        <taxon>Aldrovandia</taxon>
    </lineage>
</organism>
<feature type="transmembrane region" description="Helical" evidence="15">
    <location>
        <begin position="91"/>
        <end position="114"/>
    </location>
</feature>
<evidence type="ECO:0000313" key="18">
    <source>
        <dbReference type="Proteomes" id="UP001221898"/>
    </source>
</evidence>
<dbReference type="PRINTS" id="PR00427">
    <property type="entry name" value="INTRLEUKIN8R"/>
</dbReference>
<evidence type="ECO:0000259" key="16">
    <source>
        <dbReference type="PROSITE" id="PS50262"/>
    </source>
</evidence>
<evidence type="ECO:0000256" key="1">
    <source>
        <dbReference type="ARBA" id="ARBA00004651"/>
    </source>
</evidence>
<dbReference type="GO" id="GO:0006955">
    <property type="term" value="P:immune response"/>
    <property type="evidence" value="ECO:0007669"/>
    <property type="project" value="TreeGrafter"/>
</dbReference>
<sequence length="365" mass="40869">MDGLKELNTSLFVVDLSEFYHLLNASDYINNYTFELDHRTLTCEATTVSPVVNIVVCMFYVLVFLLAIPGNLVVGLVLISDKRPLLSFDLYLLHLAVADTLLALTLPFWAVAAVRSWVFGNAVCKLVSLAQEATFYSSILFLACISIDRYFVIVHAVEARRERRQTRSWVACAAVWALGGALSLPALFNNSFRPHGSEWAVCTEYYDPDSADRWRLATRLLRHGLGFLLPLTVMLACYGTTVARLIRTQGFQKQRAMRMIAAVLAAFLVCWTPYHLALMVDTLLRAGLLAYGCEARTSVYMAMFSTQGFGLLHCCVNPFLYAFVGEKFQRNLRRLLQKKGVLERPPPPQTSRPASQSSDVTSTVL</sequence>
<dbReference type="PROSITE" id="PS00237">
    <property type="entry name" value="G_PROTEIN_RECEP_F1_1"/>
    <property type="match status" value="1"/>
</dbReference>
<feature type="transmembrane region" description="Helical" evidence="15">
    <location>
        <begin position="169"/>
        <end position="188"/>
    </location>
</feature>
<evidence type="ECO:0000256" key="15">
    <source>
        <dbReference type="SAM" id="Phobius"/>
    </source>
</evidence>
<dbReference type="InterPro" id="IPR000174">
    <property type="entry name" value="Chemokine_CXCR_1/2"/>
</dbReference>
<evidence type="ECO:0000256" key="3">
    <source>
        <dbReference type="ARBA" id="ARBA00022500"/>
    </source>
</evidence>
<evidence type="ECO:0000256" key="4">
    <source>
        <dbReference type="ARBA" id="ARBA00022692"/>
    </source>
</evidence>
<evidence type="ECO:0000256" key="5">
    <source>
        <dbReference type="ARBA" id="ARBA00022989"/>
    </source>
</evidence>
<dbReference type="GO" id="GO:0019957">
    <property type="term" value="F:C-C chemokine binding"/>
    <property type="evidence" value="ECO:0007669"/>
    <property type="project" value="TreeGrafter"/>
</dbReference>
<comment type="subcellular location">
    <subcellularLocation>
        <location evidence="1">Cell membrane</location>
        <topology evidence="1">Multi-pass membrane protein</topology>
    </subcellularLocation>
</comment>
<comment type="subunit">
    <text evidence="12">Interacts with IL8. Interacts with GNAI2.</text>
</comment>
<feature type="transmembrane region" description="Helical" evidence="15">
    <location>
        <begin position="300"/>
        <end position="324"/>
    </location>
</feature>
<keyword evidence="18" id="KW-1185">Reference proteome</keyword>
<dbReference type="GO" id="GO:0019722">
    <property type="term" value="P:calcium-mediated signaling"/>
    <property type="evidence" value="ECO:0007669"/>
    <property type="project" value="TreeGrafter"/>
</dbReference>
<protein>
    <recommendedName>
        <fullName evidence="16">G-protein coupled receptors family 1 profile domain-containing protein</fullName>
    </recommendedName>
</protein>
<accession>A0AAD7T958</accession>
<keyword evidence="2" id="KW-1003">Cell membrane</keyword>
<reference evidence="17" key="1">
    <citation type="journal article" date="2023" name="Science">
        <title>Genome structures resolve the early diversification of teleost fishes.</title>
        <authorList>
            <person name="Parey E."/>
            <person name="Louis A."/>
            <person name="Montfort J."/>
            <person name="Bouchez O."/>
            <person name="Roques C."/>
            <person name="Iampietro C."/>
            <person name="Lluch J."/>
            <person name="Castinel A."/>
            <person name="Donnadieu C."/>
            <person name="Desvignes T."/>
            <person name="Floi Bucao C."/>
            <person name="Jouanno E."/>
            <person name="Wen M."/>
            <person name="Mejri S."/>
            <person name="Dirks R."/>
            <person name="Jansen H."/>
            <person name="Henkel C."/>
            <person name="Chen W.J."/>
            <person name="Zahm M."/>
            <person name="Cabau C."/>
            <person name="Klopp C."/>
            <person name="Thompson A.W."/>
            <person name="Robinson-Rechavi M."/>
            <person name="Braasch I."/>
            <person name="Lecointre G."/>
            <person name="Bobe J."/>
            <person name="Postlethwait J.H."/>
            <person name="Berthelot C."/>
            <person name="Roest Crollius H."/>
            <person name="Guiguen Y."/>
        </authorList>
    </citation>
    <scope>NUCLEOTIDE SEQUENCE</scope>
    <source>
        <strain evidence="17">NC1722</strain>
    </source>
</reference>
<dbReference type="AlphaFoldDB" id="A0AAD7T958"/>
<dbReference type="InterPro" id="IPR050119">
    <property type="entry name" value="CCR1-9-like"/>
</dbReference>
<feature type="region of interest" description="Disordered" evidence="14">
    <location>
        <begin position="341"/>
        <end position="365"/>
    </location>
</feature>
<comment type="similarity">
    <text evidence="13">Belongs to the G-protein coupled receptor 1 family.</text>
</comment>
<gene>
    <name evidence="17" type="ORF">AAFF_G00325830</name>
</gene>
<dbReference type="GO" id="GO:0030593">
    <property type="term" value="P:neutrophil chemotaxis"/>
    <property type="evidence" value="ECO:0007669"/>
    <property type="project" value="TreeGrafter"/>
</dbReference>
<dbReference type="PROSITE" id="PS50262">
    <property type="entry name" value="G_PROTEIN_RECEP_F1_2"/>
    <property type="match status" value="1"/>
</dbReference>
<dbReference type="GO" id="GO:0016494">
    <property type="term" value="F:C-X-C chemokine receptor activity"/>
    <property type="evidence" value="ECO:0007669"/>
    <property type="project" value="InterPro"/>
</dbReference>
<dbReference type="EMBL" id="JAINUG010000005">
    <property type="protein sequence ID" value="KAJ8416705.1"/>
    <property type="molecule type" value="Genomic_DNA"/>
</dbReference>
<evidence type="ECO:0000256" key="6">
    <source>
        <dbReference type="ARBA" id="ARBA00023040"/>
    </source>
</evidence>
<feature type="transmembrane region" description="Helical" evidence="15">
    <location>
        <begin position="258"/>
        <end position="280"/>
    </location>
</feature>
<keyword evidence="10" id="KW-0325">Glycoprotein</keyword>
<feature type="transmembrane region" description="Helical" evidence="15">
    <location>
        <begin position="134"/>
        <end position="157"/>
    </location>
</feature>
<keyword evidence="9 13" id="KW-0675">Receptor</keyword>
<keyword evidence="6 13" id="KW-0297">G-protein coupled receptor</keyword>
<evidence type="ECO:0000256" key="8">
    <source>
        <dbReference type="ARBA" id="ARBA00023157"/>
    </source>
</evidence>
<proteinExistence type="inferred from homology"/>
<dbReference type="Pfam" id="PF00001">
    <property type="entry name" value="7tm_1"/>
    <property type="match status" value="1"/>
</dbReference>
<evidence type="ECO:0000256" key="7">
    <source>
        <dbReference type="ARBA" id="ARBA00023136"/>
    </source>
</evidence>
<name>A0AAD7T958_9TELE</name>
<dbReference type="GO" id="GO:0007204">
    <property type="term" value="P:positive regulation of cytosolic calcium ion concentration"/>
    <property type="evidence" value="ECO:0007669"/>
    <property type="project" value="TreeGrafter"/>
</dbReference>
<evidence type="ECO:0000256" key="12">
    <source>
        <dbReference type="ARBA" id="ARBA00034130"/>
    </source>
</evidence>
<keyword evidence="8" id="KW-1015">Disulfide bond</keyword>
<evidence type="ECO:0000256" key="11">
    <source>
        <dbReference type="ARBA" id="ARBA00023224"/>
    </source>
</evidence>
<feature type="domain" description="G-protein coupled receptors family 1 profile" evidence="16">
    <location>
        <begin position="70"/>
        <end position="321"/>
    </location>
</feature>
<evidence type="ECO:0000256" key="10">
    <source>
        <dbReference type="ARBA" id="ARBA00023180"/>
    </source>
</evidence>